<keyword evidence="7" id="KW-0675">Receptor</keyword>
<evidence type="ECO:0000256" key="5">
    <source>
        <dbReference type="ARBA" id="ARBA00022989"/>
    </source>
</evidence>
<dbReference type="PANTHER" id="PTHR24241:SF190">
    <property type="entry name" value="CARDIOACCELERATORY PEPTIDE RECEPTOR-LIKE PROTEIN"/>
    <property type="match status" value="1"/>
</dbReference>
<dbReference type="PRINTS" id="PR00237">
    <property type="entry name" value="GPCRRHODOPSN"/>
</dbReference>
<dbReference type="InterPro" id="IPR017452">
    <property type="entry name" value="GPCR_Rhodpsn_7TM"/>
</dbReference>
<feature type="domain" description="G-protein coupled receptors family 1 profile" evidence="9">
    <location>
        <begin position="1"/>
        <end position="76"/>
    </location>
</feature>
<feature type="transmembrane region" description="Helical" evidence="8">
    <location>
        <begin position="57"/>
        <end position="76"/>
    </location>
</feature>
<evidence type="ECO:0000256" key="1">
    <source>
        <dbReference type="ARBA" id="ARBA00004651"/>
    </source>
</evidence>
<evidence type="ECO:0000259" key="9">
    <source>
        <dbReference type="PROSITE" id="PS50262"/>
    </source>
</evidence>
<dbReference type="GO" id="GO:0032870">
    <property type="term" value="P:cellular response to hormone stimulus"/>
    <property type="evidence" value="ECO:0007669"/>
    <property type="project" value="TreeGrafter"/>
</dbReference>
<dbReference type="PROSITE" id="PS50262">
    <property type="entry name" value="G_PROTEIN_RECEP_F1_2"/>
    <property type="match status" value="1"/>
</dbReference>
<evidence type="ECO:0000256" key="4">
    <source>
        <dbReference type="ARBA" id="ARBA00022692"/>
    </source>
</evidence>
<evidence type="ECO:0000256" key="3">
    <source>
        <dbReference type="ARBA" id="ARBA00022475"/>
    </source>
</evidence>
<evidence type="ECO:0000256" key="7">
    <source>
        <dbReference type="ARBA" id="ARBA00023170"/>
    </source>
</evidence>
<proteinExistence type="inferred from homology"/>
<dbReference type="OrthoDB" id="6435638at2759"/>
<keyword evidence="6 8" id="KW-0472">Membrane</keyword>
<dbReference type="AlphaFoldDB" id="A0A9P0MWL0"/>
<comment type="subcellular location">
    <subcellularLocation>
        <location evidence="1">Cell membrane</location>
        <topology evidence="1">Multi-pass membrane protein</topology>
    </subcellularLocation>
</comment>
<dbReference type="Pfam" id="PF00001">
    <property type="entry name" value="7tm_1"/>
    <property type="match status" value="1"/>
</dbReference>
<keyword evidence="5 8" id="KW-1133">Transmembrane helix</keyword>
<dbReference type="GO" id="GO:0004930">
    <property type="term" value="F:G protein-coupled receptor activity"/>
    <property type="evidence" value="ECO:0007669"/>
    <property type="project" value="InterPro"/>
</dbReference>
<keyword evidence="4 8" id="KW-0812">Transmembrane</keyword>
<dbReference type="GO" id="GO:0005886">
    <property type="term" value="C:plasma membrane"/>
    <property type="evidence" value="ECO:0007669"/>
    <property type="project" value="UniProtKB-SubCell"/>
</dbReference>
<evidence type="ECO:0000256" key="2">
    <source>
        <dbReference type="ARBA" id="ARBA00010663"/>
    </source>
</evidence>
<keyword evidence="11" id="KW-1185">Reference proteome</keyword>
<dbReference type="InterPro" id="IPR000276">
    <property type="entry name" value="GPCR_Rhodpsn"/>
</dbReference>
<sequence length="140" mass="16218">MRLRRSDMSNIERARSRTLRMTITIVAAFIWCWTPYVVMTLWYMFDRETATKVDSRIQDALFLMAVSNSCMNPLVYGSYAMNFRRECQTCFCYLFNSNQHLQRRSTAGFHSSSQGQVNSAITAKEHSRVHLCLGLALTKP</sequence>
<accession>A0A9P0MWL0</accession>
<comment type="similarity">
    <text evidence="2">Belongs to the G-protein coupled receptor 1 family.</text>
</comment>
<dbReference type="GO" id="GO:0042277">
    <property type="term" value="F:peptide binding"/>
    <property type="evidence" value="ECO:0007669"/>
    <property type="project" value="TreeGrafter"/>
</dbReference>
<name>A0A9P0MWL0_NEZVI</name>
<evidence type="ECO:0000256" key="8">
    <source>
        <dbReference type="SAM" id="Phobius"/>
    </source>
</evidence>
<evidence type="ECO:0000313" key="11">
    <source>
        <dbReference type="Proteomes" id="UP001152798"/>
    </source>
</evidence>
<organism evidence="10 11">
    <name type="scientific">Nezara viridula</name>
    <name type="common">Southern green stink bug</name>
    <name type="synonym">Cimex viridulus</name>
    <dbReference type="NCBI Taxonomy" id="85310"/>
    <lineage>
        <taxon>Eukaryota</taxon>
        <taxon>Metazoa</taxon>
        <taxon>Ecdysozoa</taxon>
        <taxon>Arthropoda</taxon>
        <taxon>Hexapoda</taxon>
        <taxon>Insecta</taxon>
        <taxon>Pterygota</taxon>
        <taxon>Neoptera</taxon>
        <taxon>Paraneoptera</taxon>
        <taxon>Hemiptera</taxon>
        <taxon>Heteroptera</taxon>
        <taxon>Panheteroptera</taxon>
        <taxon>Pentatomomorpha</taxon>
        <taxon>Pentatomoidea</taxon>
        <taxon>Pentatomidae</taxon>
        <taxon>Pentatominae</taxon>
        <taxon>Nezara</taxon>
    </lineage>
</organism>
<feature type="transmembrane region" description="Helical" evidence="8">
    <location>
        <begin position="21"/>
        <end position="45"/>
    </location>
</feature>
<dbReference type="PANTHER" id="PTHR24241">
    <property type="entry name" value="NEUROPEPTIDE RECEPTOR-RELATED G-PROTEIN COUPLED RECEPTOR"/>
    <property type="match status" value="1"/>
</dbReference>
<evidence type="ECO:0000313" key="10">
    <source>
        <dbReference type="EMBL" id="CAH1407005.1"/>
    </source>
</evidence>
<dbReference type="SUPFAM" id="SSF81321">
    <property type="entry name" value="Family A G protein-coupled receptor-like"/>
    <property type="match status" value="1"/>
</dbReference>
<gene>
    <name evidence="10" type="ORF">NEZAVI_LOCUS14825</name>
</gene>
<dbReference type="Gene3D" id="1.20.1070.10">
    <property type="entry name" value="Rhodopsin 7-helix transmembrane proteins"/>
    <property type="match status" value="1"/>
</dbReference>
<protein>
    <recommendedName>
        <fullName evidence="9">G-protein coupled receptors family 1 profile domain-containing protein</fullName>
    </recommendedName>
</protein>
<dbReference type="Proteomes" id="UP001152798">
    <property type="component" value="Chromosome 7"/>
</dbReference>
<evidence type="ECO:0000256" key="6">
    <source>
        <dbReference type="ARBA" id="ARBA00023136"/>
    </source>
</evidence>
<dbReference type="EMBL" id="OV725083">
    <property type="protein sequence ID" value="CAH1407005.1"/>
    <property type="molecule type" value="Genomic_DNA"/>
</dbReference>
<keyword evidence="3" id="KW-1003">Cell membrane</keyword>
<reference evidence="10" key="1">
    <citation type="submission" date="2022-01" db="EMBL/GenBank/DDBJ databases">
        <authorList>
            <person name="King R."/>
        </authorList>
    </citation>
    <scope>NUCLEOTIDE SEQUENCE</scope>
</reference>